<keyword evidence="6 10" id="KW-0133">Cell shape</keyword>
<evidence type="ECO:0000256" key="7">
    <source>
        <dbReference type="ARBA" id="ARBA00022984"/>
    </source>
</evidence>
<dbReference type="InterPro" id="IPR005863">
    <property type="entry name" value="UDP-N-AcMur_synth"/>
</dbReference>
<evidence type="ECO:0000259" key="13">
    <source>
        <dbReference type="Pfam" id="PF02875"/>
    </source>
</evidence>
<evidence type="ECO:0000256" key="4">
    <source>
        <dbReference type="ARBA" id="ARBA00022741"/>
    </source>
</evidence>
<dbReference type="Pfam" id="PF02875">
    <property type="entry name" value="Mur_ligase_C"/>
    <property type="match status" value="1"/>
</dbReference>
<dbReference type="GO" id="GO:0047480">
    <property type="term" value="F:UDP-N-acetylmuramoyl-tripeptide-D-alanyl-D-alanine ligase activity"/>
    <property type="evidence" value="ECO:0007669"/>
    <property type="project" value="UniProtKB-UniRule"/>
</dbReference>
<dbReference type="InterPro" id="IPR035911">
    <property type="entry name" value="MurE/MurF_N"/>
</dbReference>
<keyword evidence="5 10" id="KW-0067">ATP-binding</keyword>
<evidence type="ECO:0000256" key="8">
    <source>
        <dbReference type="ARBA" id="ARBA00023306"/>
    </source>
</evidence>
<evidence type="ECO:0000256" key="5">
    <source>
        <dbReference type="ARBA" id="ARBA00022840"/>
    </source>
</evidence>
<dbReference type="NCBIfam" id="TIGR01143">
    <property type="entry name" value="murF"/>
    <property type="match status" value="1"/>
</dbReference>
<keyword evidence="2 10" id="KW-0436">Ligase</keyword>
<reference evidence="15" key="1">
    <citation type="submission" date="2024-07" db="EMBL/GenBank/DDBJ databases">
        <title>Halotolerant mesophilic bacterium Ornithinibacillus sp. 4-3, sp. nov., isolated from soil.</title>
        <authorList>
            <person name="Sidarenka A.V."/>
            <person name="Guliayeva D.E."/>
            <person name="Leanovich S.I."/>
            <person name="Hileuskaya K.S."/>
            <person name="Akhremchuk A.E."/>
            <person name="Sikolenko M.A."/>
            <person name="Valentovich L.N."/>
        </authorList>
    </citation>
    <scope>NUCLEOTIDE SEQUENCE</scope>
    <source>
        <strain evidence="15">4-3</strain>
    </source>
</reference>
<comment type="catalytic activity">
    <reaction evidence="10 11">
        <text>D-alanyl-D-alanine + UDP-N-acetyl-alpha-D-muramoyl-L-alanyl-gamma-D-glutamyl-meso-2,6-diaminopimelate + ATP = UDP-N-acetyl-alpha-D-muramoyl-L-alanyl-gamma-D-glutamyl-meso-2,6-diaminopimeloyl-D-alanyl-D-alanine + ADP + phosphate + H(+)</text>
        <dbReference type="Rhea" id="RHEA:28374"/>
        <dbReference type="ChEBI" id="CHEBI:15378"/>
        <dbReference type="ChEBI" id="CHEBI:30616"/>
        <dbReference type="ChEBI" id="CHEBI:43474"/>
        <dbReference type="ChEBI" id="CHEBI:57822"/>
        <dbReference type="ChEBI" id="CHEBI:61386"/>
        <dbReference type="ChEBI" id="CHEBI:83905"/>
        <dbReference type="ChEBI" id="CHEBI:456216"/>
        <dbReference type="EC" id="6.3.2.10"/>
    </reaction>
</comment>
<keyword evidence="7 10" id="KW-0573">Peptidoglycan synthesis</keyword>
<dbReference type="GO" id="GO:0005737">
    <property type="term" value="C:cytoplasm"/>
    <property type="evidence" value="ECO:0007669"/>
    <property type="project" value="UniProtKB-SubCell"/>
</dbReference>
<feature type="domain" description="Mur ligase C-terminal" evidence="13">
    <location>
        <begin position="315"/>
        <end position="440"/>
    </location>
</feature>
<evidence type="ECO:0000256" key="2">
    <source>
        <dbReference type="ARBA" id="ARBA00022598"/>
    </source>
</evidence>
<keyword evidence="1 10" id="KW-0963">Cytoplasm</keyword>
<keyword evidence="8 10" id="KW-0131">Cell cycle</keyword>
<dbReference type="SUPFAM" id="SSF63418">
    <property type="entry name" value="MurE/MurF N-terminal domain"/>
    <property type="match status" value="1"/>
</dbReference>
<dbReference type="GO" id="GO:0008360">
    <property type="term" value="P:regulation of cell shape"/>
    <property type="evidence" value="ECO:0007669"/>
    <property type="project" value="UniProtKB-KW"/>
</dbReference>
<dbReference type="HAMAP" id="MF_02019">
    <property type="entry name" value="MurF"/>
    <property type="match status" value="1"/>
</dbReference>
<dbReference type="InterPro" id="IPR004101">
    <property type="entry name" value="Mur_ligase_C"/>
</dbReference>
<gene>
    <name evidence="10 15" type="primary">murF</name>
    <name evidence="15" type="ORF">AB4Y30_06785</name>
</gene>
<evidence type="ECO:0000259" key="12">
    <source>
        <dbReference type="Pfam" id="PF01225"/>
    </source>
</evidence>
<dbReference type="SUPFAM" id="SSF53244">
    <property type="entry name" value="MurD-like peptide ligases, peptide-binding domain"/>
    <property type="match status" value="1"/>
</dbReference>
<dbReference type="GO" id="GO:0071555">
    <property type="term" value="P:cell wall organization"/>
    <property type="evidence" value="ECO:0007669"/>
    <property type="project" value="UniProtKB-KW"/>
</dbReference>
<evidence type="ECO:0000256" key="11">
    <source>
        <dbReference type="RuleBase" id="RU004136"/>
    </source>
</evidence>
<keyword evidence="4 10" id="KW-0547">Nucleotide-binding</keyword>
<organism evidence="15">
    <name type="scientific">Ornithinibacillus sp. 4-3</name>
    <dbReference type="NCBI Taxonomy" id="3231488"/>
    <lineage>
        <taxon>Bacteria</taxon>
        <taxon>Bacillati</taxon>
        <taxon>Bacillota</taxon>
        <taxon>Bacilli</taxon>
        <taxon>Bacillales</taxon>
        <taxon>Bacillaceae</taxon>
        <taxon>Ornithinibacillus</taxon>
    </lineage>
</organism>
<dbReference type="SUPFAM" id="SSF53623">
    <property type="entry name" value="MurD-like peptide ligases, catalytic domain"/>
    <property type="match status" value="1"/>
</dbReference>
<evidence type="ECO:0000256" key="9">
    <source>
        <dbReference type="ARBA" id="ARBA00023316"/>
    </source>
</evidence>
<dbReference type="InterPro" id="IPR036565">
    <property type="entry name" value="Mur-like_cat_sf"/>
</dbReference>
<feature type="binding site" evidence="10">
    <location>
        <begin position="114"/>
        <end position="120"/>
    </location>
    <ligand>
        <name>ATP</name>
        <dbReference type="ChEBI" id="CHEBI:30616"/>
    </ligand>
</feature>
<dbReference type="GO" id="GO:0009252">
    <property type="term" value="P:peptidoglycan biosynthetic process"/>
    <property type="evidence" value="ECO:0007669"/>
    <property type="project" value="UniProtKB-UniRule"/>
</dbReference>
<dbReference type="Pfam" id="PF01225">
    <property type="entry name" value="Mur_ligase"/>
    <property type="match status" value="1"/>
</dbReference>
<comment type="pathway">
    <text evidence="10 11">Cell wall biogenesis; peptidoglycan biosynthesis.</text>
</comment>
<dbReference type="InterPro" id="IPR051046">
    <property type="entry name" value="MurCDEF_CellWall_CoF430Synth"/>
</dbReference>
<dbReference type="Gene3D" id="3.40.1390.10">
    <property type="entry name" value="MurE/MurF, N-terminal domain"/>
    <property type="match status" value="1"/>
</dbReference>
<evidence type="ECO:0000256" key="3">
    <source>
        <dbReference type="ARBA" id="ARBA00022618"/>
    </source>
</evidence>
<dbReference type="GO" id="GO:0051301">
    <property type="term" value="P:cell division"/>
    <property type="evidence" value="ECO:0007669"/>
    <property type="project" value="UniProtKB-KW"/>
</dbReference>
<dbReference type="PANTHER" id="PTHR43024">
    <property type="entry name" value="UDP-N-ACETYLMURAMOYL-TRIPEPTIDE--D-ALANYL-D-ALANINE LIGASE"/>
    <property type="match status" value="1"/>
</dbReference>
<name>A0AB39HSD2_9BACI</name>
<dbReference type="InterPro" id="IPR013221">
    <property type="entry name" value="Mur_ligase_cen"/>
</dbReference>
<keyword evidence="3 10" id="KW-0132">Cell division</keyword>
<evidence type="ECO:0000256" key="6">
    <source>
        <dbReference type="ARBA" id="ARBA00022960"/>
    </source>
</evidence>
<comment type="similarity">
    <text evidence="10">Belongs to the MurCDEF family. MurF subfamily.</text>
</comment>
<evidence type="ECO:0000256" key="1">
    <source>
        <dbReference type="ARBA" id="ARBA00022490"/>
    </source>
</evidence>
<accession>A0AB39HSD2</accession>
<protein>
    <recommendedName>
        <fullName evidence="10 11">UDP-N-acetylmuramoyl-tripeptide--D-alanyl-D-alanine ligase</fullName>
        <ecNumber evidence="10 11">6.3.2.10</ecNumber>
    </recommendedName>
    <alternativeName>
        <fullName evidence="10">D-alanyl-D-alanine-adding enzyme</fullName>
    </alternativeName>
</protein>
<dbReference type="AlphaFoldDB" id="A0AB39HSD2"/>
<comment type="subcellular location">
    <subcellularLocation>
        <location evidence="10 11">Cytoplasm</location>
    </subcellularLocation>
</comment>
<dbReference type="Gene3D" id="3.40.1190.10">
    <property type="entry name" value="Mur-like, catalytic domain"/>
    <property type="match status" value="1"/>
</dbReference>
<comment type="function">
    <text evidence="10 11">Involved in cell wall formation. Catalyzes the final step in the synthesis of UDP-N-acetylmuramoyl-pentapeptide, the precursor of murein.</text>
</comment>
<dbReference type="EMBL" id="CP162599">
    <property type="protein sequence ID" value="XDK34053.1"/>
    <property type="molecule type" value="Genomic_DNA"/>
</dbReference>
<dbReference type="EC" id="6.3.2.10" evidence="10 11"/>
<dbReference type="InterPro" id="IPR000713">
    <property type="entry name" value="Mur_ligase_N"/>
</dbReference>
<dbReference type="RefSeq" id="WP_368654731.1">
    <property type="nucleotide sequence ID" value="NZ_CP162599.1"/>
</dbReference>
<evidence type="ECO:0000256" key="10">
    <source>
        <dbReference type="HAMAP-Rule" id="MF_02019"/>
    </source>
</evidence>
<feature type="domain" description="Mur ligase N-terminal catalytic" evidence="12">
    <location>
        <begin position="25"/>
        <end position="85"/>
    </location>
</feature>
<dbReference type="Gene3D" id="3.90.190.20">
    <property type="entry name" value="Mur ligase, C-terminal domain"/>
    <property type="match status" value="1"/>
</dbReference>
<evidence type="ECO:0000259" key="14">
    <source>
        <dbReference type="Pfam" id="PF08245"/>
    </source>
</evidence>
<keyword evidence="9 10" id="KW-0961">Cell wall biogenesis/degradation</keyword>
<dbReference type="PANTHER" id="PTHR43024:SF1">
    <property type="entry name" value="UDP-N-ACETYLMURAMOYL-TRIPEPTIDE--D-ALANYL-D-ALANINE LIGASE"/>
    <property type="match status" value="1"/>
</dbReference>
<feature type="domain" description="Mur ligase central" evidence="14">
    <location>
        <begin position="112"/>
        <end position="292"/>
    </location>
</feature>
<proteinExistence type="inferred from homology"/>
<dbReference type="Pfam" id="PF08245">
    <property type="entry name" value="Mur_ligase_M"/>
    <property type="match status" value="1"/>
</dbReference>
<sequence>MLLTTKWIEKHLPNEKGNLFEEIMIEHVTTDSRLQQPNALFVPIVGDLFDGHDFLEQAIDNGAVATLWKKDKELPSFVARDFPVFYVTDTLEGLQYLSHMYRKEINPIVIGITGSNGKTTTKDIVAAVCKKKYKTHYTAGNFNNHIGMPLTILSMPEDTEVLVLEMGMNHFKELELLSNLAEPDYAIITNIGESHIEFLGSRDGITQAKLEIISGLAEEGKLIIDGDEPLLHIHNTFRRTLTCGFQVENDVVISNVHVSQKNTTFELSDQQTYEIPLIGKHHAQNASFAVCLGKLLQIPVDQIKEGLMSLELTAMRFEFLTGKNDAVIINDAYNASPTSLKASIEIVKHLDGFKEKILVLGDIYELGDRSEEMHRSIVPVIDEKITAVLTYGNDSIYIHNAILEQNKPVACMHFTEKDALLNHLERYLVKDNLILFKASRGLAFEHLVKDVLAK</sequence>
<dbReference type="GO" id="GO:0005524">
    <property type="term" value="F:ATP binding"/>
    <property type="evidence" value="ECO:0007669"/>
    <property type="project" value="UniProtKB-UniRule"/>
</dbReference>
<evidence type="ECO:0000313" key="15">
    <source>
        <dbReference type="EMBL" id="XDK34053.1"/>
    </source>
</evidence>
<dbReference type="InterPro" id="IPR036615">
    <property type="entry name" value="Mur_ligase_C_dom_sf"/>
</dbReference>